<dbReference type="Pfam" id="PF13193">
    <property type="entry name" value="AMP-binding_C"/>
    <property type="match status" value="1"/>
</dbReference>
<evidence type="ECO:0000313" key="3">
    <source>
        <dbReference type="EMBL" id="TCK27637.1"/>
    </source>
</evidence>
<evidence type="ECO:0000313" key="4">
    <source>
        <dbReference type="Proteomes" id="UP000295560"/>
    </source>
</evidence>
<dbReference type="EMBL" id="SMFZ01000001">
    <property type="protein sequence ID" value="TCK27637.1"/>
    <property type="molecule type" value="Genomic_DNA"/>
</dbReference>
<sequence length="535" mass="58938">MTELSAHDALPSAIARTAAQDPGRPFLLQVDGRSQNYGEADAEGDRFASAFRRLGVEQETRVLTLLPPCIDAVDTWVGLARLGAVNVPVNTSFEGRILEYVIENSRAGILVCAARWLDRITHLADRLTSLRVIVVLDGPPTDGLPQQILTRDEFLTGDPGDETFGNPELSDPAMIMYTSGTTGSSKGVVLPWGAFVRSSHNLVAPDCDVDSHDVMYLPFPMFHISGTQFLSIMARVGGTVVLREVFSTDDYWSDIRRFSCTISLMVGAMAGFLAKQDARPDDADNPLDVAIIIPMIDGQAEFERRFDVRTYTLYGSTELGCVLTSNLGIVPPRSCGFLRPGFELRIVDTQDRPVPDGEPGELIVRPTEPWTTIIEYFDMPAATAAAFRNLWFHTGDTFVRTPDGDYIFFDRLKDSIRRRGENISSAELEACVLVHDAVLECAAVAVPAEISEDEVKVCVVLRPGRELTAPELIDHLLTERVPRFMIPRYVEFLDTLPKTPTNKIQKDRLRAAGVTATTWQWSGRGSNTELVSSGG</sequence>
<accession>A0A4R1HXX9</accession>
<reference evidence="3 4" key="1">
    <citation type="submission" date="2019-03" db="EMBL/GenBank/DDBJ databases">
        <title>Sequencing the genomes of 1000 actinobacteria strains.</title>
        <authorList>
            <person name="Klenk H.-P."/>
        </authorList>
    </citation>
    <scope>NUCLEOTIDE SEQUENCE [LARGE SCALE GENOMIC DNA]</scope>
    <source>
        <strain evidence="3 4">DSM 44969</strain>
    </source>
</reference>
<feature type="domain" description="AMP-dependent synthetase/ligase" evidence="1">
    <location>
        <begin position="15"/>
        <end position="365"/>
    </location>
</feature>
<dbReference type="InterPro" id="IPR050237">
    <property type="entry name" value="ATP-dep_AMP-bd_enzyme"/>
</dbReference>
<feature type="domain" description="AMP-binding enzyme C-terminal" evidence="2">
    <location>
        <begin position="427"/>
        <end position="503"/>
    </location>
</feature>
<proteinExistence type="predicted"/>
<dbReference type="PROSITE" id="PS00455">
    <property type="entry name" value="AMP_BINDING"/>
    <property type="match status" value="1"/>
</dbReference>
<protein>
    <submittedName>
        <fullName evidence="3">Crotonobetaine/carnitine-CoA ligase</fullName>
    </submittedName>
</protein>
<dbReference type="InterPro" id="IPR025110">
    <property type="entry name" value="AMP-bd_C"/>
</dbReference>
<dbReference type="SUPFAM" id="SSF56801">
    <property type="entry name" value="Acetyl-CoA synthetase-like"/>
    <property type="match status" value="1"/>
</dbReference>
<dbReference type="InterPro" id="IPR045851">
    <property type="entry name" value="AMP-bd_C_sf"/>
</dbReference>
<dbReference type="InterPro" id="IPR020845">
    <property type="entry name" value="AMP-binding_CS"/>
</dbReference>
<evidence type="ECO:0000259" key="1">
    <source>
        <dbReference type="Pfam" id="PF00501"/>
    </source>
</evidence>
<dbReference type="AlphaFoldDB" id="A0A4R1HXX9"/>
<dbReference type="PANTHER" id="PTHR43767">
    <property type="entry name" value="LONG-CHAIN-FATTY-ACID--COA LIGASE"/>
    <property type="match status" value="1"/>
</dbReference>
<organism evidence="3 4">
    <name type="scientific">Pseudonocardia endophytica</name>
    <dbReference type="NCBI Taxonomy" id="401976"/>
    <lineage>
        <taxon>Bacteria</taxon>
        <taxon>Bacillati</taxon>
        <taxon>Actinomycetota</taxon>
        <taxon>Actinomycetes</taxon>
        <taxon>Pseudonocardiales</taxon>
        <taxon>Pseudonocardiaceae</taxon>
        <taxon>Pseudonocardia</taxon>
    </lineage>
</organism>
<dbReference type="Pfam" id="PF00501">
    <property type="entry name" value="AMP-binding"/>
    <property type="match status" value="1"/>
</dbReference>
<comment type="caution">
    <text evidence="3">The sequence shown here is derived from an EMBL/GenBank/DDBJ whole genome shotgun (WGS) entry which is preliminary data.</text>
</comment>
<dbReference type="RefSeq" id="WP_132426702.1">
    <property type="nucleotide sequence ID" value="NZ_SMFZ01000001.1"/>
</dbReference>
<keyword evidence="4" id="KW-1185">Reference proteome</keyword>
<dbReference type="GO" id="GO:0016878">
    <property type="term" value="F:acid-thiol ligase activity"/>
    <property type="evidence" value="ECO:0007669"/>
    <property type="project" value="UniProtKB-ARBA"/>
</dbReference>
<gene>
    <name evidence="3" type="ORF">EV378_3509</name>
</gene>
<dbReference type="Proteomes" id="UP000295560">
    <property type="component" value="Unassembled WGS sequence"/>
</dbReference>
<dbReference type="InterPro" id="IPR042099">
    <property type="entry name" value="ANL_N_sf"/>
</dbReference>
<dbReference type="PANTHER" id="PTHR43767:SF1">
    <property type="entry name" value="NONRIBOSOMAL PEPTIDE SYNTHASE PES1 (EUROFUNG)-RELATED"/>
    <property type="match status" value="1"/>
</dbReference>
<name>A0A4R1HXX9_PSEEN</name>
<dbReference type="InterPro" id="IPR000873">
    <property type="entry name" value="AMP-dep_synth/lig_dom"/>
</dbReference>
<dbReference type="Gene3D" id="3.30.300.30">
    <property type="match status" value="1"/>
</dbReference>
<evidence type="ECO:0000259" key="2">
    <source>
        <dbReference type="Pfam" id="PF13193"/>
    </source>
</evidence>
<keyword evidence="3" id="KW-0436">Ligase</keyword>
<dbReference type="OrthoDB" id="2579187at2"/>
<dbReference type="Gene3D" id="3.40.50.12780">
    <property type="entry name" value="N-terminal domain of ligase-like"/>
    <property type="match status" value="1"/>
</dbReference>